<accession>A0A7K1KXU2</accession>
<dbReference type="AlphaFoldDB" id="A0A7K1KXU2"/>
<dbReference type="InterPro" id="IPR010390">
    <property type="entry name" value="ABC-2_transporter-like"/>
</dbReference>
<proteinExistence type="predicted"/>
<gene>
    <name evidence="2" type="ORF">GNZ18_09370</name>
</gene>
<dbReference type="PANTHER" id="PTHR36832:SF1">
    <property type="entry name" value="SLR1174 PROTEIN"/>
    <property type="match status" value="1"/>
</dbReference>
<sequence>MREGWSTAGITALGELLSPSRLTGTAARMSVQLFLVVCLWHALYSDTETSGGLDEGQAVAYGVLAVLALRLRDTDRWIGRDMVIQQIEFGTIVYWFLRPLAPWRYYLRRAVGDQLYGFAWAAAGYVVCLLAGVMDPPASAGAAGAFAVTFLLGQSVLYYLVLLTDQMCFWAVRNDSAVEILQFAQNLLSGGYAALWYFPGWFQTMSALLPFQATLSVPLSFYVGRLPVDDLPRHLAVQLFWVVSLAALTRLVWRRAEHRVVSQGG</sequence>
<evidence type="ECO:0000313" key="2">
    <source>
        <dbReference type="EMBL" id="MUN36805.1"/>
    </source>
</evidence>
<evidence type="ECO:0000256" key="1">
    <source>
        <dbReference type="SAM" id="Phobius"/>
    </source>
</evidence>
<keyword evidence="1" id="KW-0472">Membrane</keyword>
<evidence type="ECO:0000313" key="3">
    <source>
        <dbReference type="Proteomes" id="UP000432015"/>
    </source>
</evidence>
<feature type="transmembrane region" description="Helical" evidence="1">
    <location>
        <begin position="140"/>
        <end position="160"/>
    </location>
</feature>
<keyword evidence="1" id="KW-0812">Transmembrane</keyword>
<organism evidence="2 3">
    <name type="scientific">Actinomadura litoris</name>
    <dbReference type="NCBI Taxonomy" id="2678616"/>
    <lineage>
        <taxon>Bacteria</taxon>
        <taxon>Bacillati</taxon>
        <taxon>Actinomycetota</taxon>
        <taxon>Actinomycetes</taxon>
        <taxon>Streptosporangiales</taxon>
        <taxon>Thermomonosporaceae</taxon>
        <taxon>Actinomadura</taxon>
    </lineage>
</organism>
<name>A0A7K1KXU2_9ACTN</name>
<keyword evidence="1" id="KW-1133">Transmembrane helix</keyword>
<feature type="transmembrane region" description="Helical" evidence="1">
    <location>
        <begin position="235"/>
        <end position="253"/>
    </location>
</feature>
<protein>
    <recommendedName>
        <fullName evidence="4">ABC-2 type transport system permease protein</fullName>
    </recommendedName>
</protein>
<feature type="transmembrane region" description="Helical" evidence="1">
    <location>
        <begin position="180"/>
        <end position="198"/>
    </location>
</feature>
<keyword evidence="3" id="KW-1185">Reference proteome</keyword>
<reference evidence="2 3" key="1">
    <citation type="submission" date="2019-11" db="EMBL/GenBank/DDBJ databases">
        <authorList>
            <person name="Cao P."/>
        </authorList>
    </citation>
    <scope>NUCLEOTIDE SEQUENCE [LARGE SCALE GENOMIC DNA]</scope>
    <source>
        <strain evidence="2 3">NEAU-AAG5</strain>
    </source>
</reference>
<dbReference type="PANTHER" id="PTHR36832">
    <property type="entry name" value="SLR1174 PROTEIN-RELATED"/>
    <property type="match status" value="1"/>
</dbReference>
<feature type="transmembrane region" description="Helical" evidence="1">
    <location>
        <begin position="115"/>
        <end position="133"/>
    </location>
</feature>
<comment type="caution">
    <text evidence="2">The sequence shown here is derived from an EMBL/GenBank/DDBJ whole genome shotgun (WGS) entry which is preliminary data.</text>
</comment>
<evidence type="ECO:0008006" key="4">
    <source>
        <dbReference type="Google" id="ProtNLM"/>
    </source>
</evidence>
<dbReference type="Pfam" id="PF06182">
    <property type="entry name" value="ABC2_membrane_6"/>
    <property type="match status" value="1"/>
</dbReference>
<dbReference type="Proteomes" id="UP000432015">
    <property type="component" value="Unassembled WGS sequence"/>
</dbReference>
<dbReference type="EMBL" id="WOFH01000003">
    <property type="protein sequence ID" value="MUN36805.1"/>
    <property type="molecule type" value="Genomic_DNA"/>
</dbReference>